<keyword evidence="1" id="KW-0732">Signal</keyword>
<evidence type="ECO:0000256" key="1">
    <source>
        <dbReference type="SAM" id="SignalP"/>
    </source>
</evidence>
<feature type="signal peptide" evidence="1">
    <location>
        <begin position="1"/>
        <end position="18"/>
    </location>
</feature>
<feature type="chain" id="PRO_5040989033" evidence="1">
    <location>
        <begin position="19"/>
        <end position="152"/>
    </location>
</feature>
<evidence type="ECO:0000313" key="2">
    <source>
        <dbReference type="EMBL" id="MCM8558116.1"/>
    </source>
</evidence>
<proteinExistence type="predicted"/>
<dbReference type="EMBL" id="JAMSHT010000001">
    <property type="protein sequence ID" value="MCM8558116.1"/>
    <property type="molecule type" value="Genomic_DNA"/>
</dbReference>
<dbReference type="PROSITE" id="PS51257">
    <property type="entry name" value="PROKAR_LIPOPROTEIN"/>
    <property type="match status" value="1"/>
</dbReference>
<keyword evidence="3" id="KW-1185">Reference proteome</keyword>
<dbReference type="Proteomes" id="UP001155128">
    <property type="component" value="Unassembled WGS sequence"/>
</dbReference>
<reference evidence="2" key="1">
    <citation type="submission" date="2022-06" db="EMBL/GenBank/DDBJ databases">
        <title>Sphingomicrobium sedimins sp. nov., a marine bacterium isolated from tidal flat.</title>
        <authorList>
            <person name="Kim C.-H."/>
            <person name="Yoo Y."/>
            <person name="Kim J.-J."/>
        </authorList>
    </citation>
    <scope>NUCLEOTIDE SEQUENCE</scope>
    <source>
        <strain evidence="2">GRR-S6-50</strain>
    </source>
</reference>
<evidence type="ECO:0000313" key="3">
    <source>
        <dbReference type="Proteomes" id="UP001155128"/>
    </source>
</evidence>
<protein>
    <submittedName>
        <fullName evidence="2">Uncharacterized protein</fullName>
    </submittedName>
</protein>
<sequence>MKKLIAAAVAPLMLVACADASAPEDPDVQDPAALNEEAEAEQPAISEPDLSGEFLLTQVNQGQIPSVYDMIATFDDEGFMTIASQCVRLKYQLNRTGGNVTPEKVPGGGCDRRLTDGERYVDAAIPDMNILIEMGDGLMMTGTSGNISMDRR</sequence>
<gene>
    <name evidence="2" type="ORF">NDO55_09810</name>
</gene>
<comment type="caution">
    <text evidence="2">The sequence shown here is derived from an EMBL/GenBank/DDBJ whole genome shotgun (WGS) entry which is preliminary data.</text>
</comment>
<dbReference type="RefSeq" id="WP_252114777.1">
    <property type="nucleotide sequence ID" value="NZ_JAMSHT010000001.1"/>
</dbReference>
<organism evidence="2 3">
    <name type="scientific">Sphingomicrobium sediminis</name>
    <dbReference type="NCBI Taxonomy" id="2950949"/>
    <lineage>
        <taxon>Bacteria</taxon>
        <taxon>Pseudomonadati</taxon>
        <taxon>Pseudomonadota</taxon>
        <taxon>Alphaproteobacteria</taxon>
        <taxon>Sphingomonadales</taxon>
        <taxon>Sphingomonadaceae</taxon>
        <taxon>Sphingomicrobium</taxon>
    </lineage>
</organism>
<name>A0A9X2J491_9SPHN</name>
<dbReference type="AlphaFoldDB" id="A0A9X2J491"/>
<accession>A0A9X2J491</accession>